<feature type="active site" description="Proton donor" evidence="10">
    <location>
        <position position="90"/>
    </location>
</feature>
<dbReference type="PIRSF" id="PIRSF018250">
    <property type="entry name" value="Saccharopine_DH_Lys"/>
    <property type="match status" value="1"/>
</dbReference>
<evidence type="ECO:0000256" key="11">
    <source>
        <dbReference type="PIRSR" id="PIRSR018250-3"/>
    </source>
</evidence>
<evidence type="ECO:0000256" key="5">
    <source>
        <dbReference type="ARBA" id="ARBA00022605"/>
    </source>
</evidence>
<dbReference type="UniPathway" id="UPA00033">
    <property type="reaction ID" value="UER00034"/>
</dbReference>
<sequence>MKLGVIREGKTPPDRRVPLSPRQCWQIQEIWPKVEIVVQSSPIRAFSDDEYTSAGVRVVDDCSDCDVLLGVKEVPVNQLIPNKTYFFFSHTFKKQEYNKGLLKALLDKKIRLIDYEVVTAEGGRRLLGFGRYAGIVGAYNAFYAWGVRTGNYELKRAHECADRKELERELKNVKLDAKFKMVLTGAGRVAKGAIEILEEIGIRQVEPDAIINETFDHPVFAQLLVTDYNRREDGNDFTAEDFYRYPVGYQSNFMRFAKVSDMYIACHYWDNRSPFIFSREDAKSADFNVKVVADISCDIDCAVASTLRPSTISDPLYGYDPRTESEVDFNDQNAIGVMAVDNLPCELPRDASEDFGAELMNNVLPHLFEGDNEGIIERATQTTLDGNLTPQFAYLEDWVNS</sequence>
<keyword evidence="7" id="KW-1015">Disulfide bond</keyword>
<keyword evidence="6" id="KW-0560">Oxidoreductase</keyword>
<evidence type="ECO:0000259" key="12">
    <source>
        <dbReference type="SMART" id="SM01002"/>
    </source>
</evidence>
<dbReference type="SMART" id="SM01002">
    <property type="entry name" value="AlaDh_PNT_C"/>
    <property type="match status" value="1"/>
</dbReference>
<evidence type="ECO:0000256" key="4">
    <source>
        <dbReference type="ARBA" id="ARBA00021221"/>
    </source>
</evidence>
<evidence type="ECO:0000313" key="15">
    <source>
        <dbReference type="Proteomes" id="UP000321168"/>
    </source>
</evidence>
<gene>
    <name evidence="14" type="ORF">FRX97_07410</name>
</gene>
<dbReference type="Gene3D" id="3.40.50.720">
    <property type="entry name" value="NAD(P)-binding Rossmann-like Domain"/>
    <property type="match status" value="2"/>
</dbReference>
<dbReference type="InterPro" id="IPR007886">
    <property type="entry name" value="AlaDH/PNT_N"/>
</dbReference>
<dbReference type="RefSeq" id="WP_147014565.1">
    <property type="nucleotide sequence ID" value="NZ_VORB01000006.1"/>
</dbReference>
<feature type="binding site" evidence="11">
    <location>
        <position position="227"/>
    </location>
    <ligand>
        <name>NAD(+)</name>
        <dbReference type="ChEBI" id="CHEBI:57540"/>
    </ligand>
</feature>
<feature type="binding site" evidence="11">
    <location>
        <position position="268"/>
    </location>
    <ligand>
        <name>NAD(+)</name>
        <dbReference type="ChEBI" id="CHEBI:57540"/>
    </ligand>
</feature>
<dbReference type="EMBL" id="VORB01000006">
    <property type="protein sequence ID" value="TXC78538.1"/>
    <property type="molecule type" value="Genomic_DNA"/>
</dbReference>
<dbReference type="InterPro" id="IPR007698">
    <property type="entry name" value="AlaDH/PNT_NAD(H)-bd"/>
</dbReference>
<dbReference type="InterPro" id="IPR051168">
    <property type="entry name" value="AASS"/>
</dbReference>
<dbReference type="SMART" id="SM01003">
    <property type="entry name" value="AlaDh_PNT_N"/>
    <property type="match status" value="1"/>
</dbReference>
<protein>
    <recommendedName>
        <fullName evidence="4">Saccharopine dehydrogenase [NAD(+), L-lysine-forming]</fullName>
        <ecNumber evidence="3">1.5.1.7</ecNumber>
    </recommendedName>
    <alternativeName>
        <fullName evidence="8">Lysine--2-oxoglutarate reductase</fullName>
    </alternativeName>
</protein>
<accession>A0A5C6V4A6</accession>
<evidence type="ECO:0000256" key="3">
    <source>
        <dbReference type="ARBA" id="ARBA00012847"/>
    </source>
</evidence>
<evidence type="ECO:0000259" key="13">
    <source>
        <dbReference type="SMART" id="SM01003"/>
    </source>
</evidence>
<comment type="pathway">
    <text evidence="1">Amino-acid biosynthesis; L-lysine biosynthesis via AAA pathway; L-lysine from L-alpha-aminoadipate (fungal route): step 3/3.</text>
</comment>
<dbReference type="SUPFAM" id="SSF52283">
    <property type="entry name" value="Formate/glycerate dehydrogenase catalytic domain-like"/>
    <property type="match status" value="1"/>
</dbReference>
<evidence type="ECO:0000256" key="9">
    <source>
        <dbReference type="ARBA" id="ARBA00047860"/>
    </source>
</evidence>
<dbReference type="AlphaFoldDB" id="A0A5C6V4A6"/>
<dbReference type="GO" id="GO:0004754">
    <property type="term" value="F:saccharopine dehydrogenase (NAD+, L-lysine-forming) activity"/>
    <property type="evidence" value="ECO:0007669"/>
    <property type="project" value="UniProtKB-EC"/>
</dbReference>
<dbReference type="GO" id="GO:0019878">
    <property type="term" value="P:lysine biosynthetic process via aminoadipic acid"/>
    <property type="evidence" value="ECO:0007669"/>
    <property type="project" value="UniProtKB-UniPathway"/>
</dbReference>
<name>A0A5C6V4A6_9FLAO</name>
<comment type="caution">
    <text evidence="14">The sequence shown here is derived from an EMBL/GenBank/DDBJ whole genome shotgun (WGS) entry which is preliminary data.</text>
</comment>
<dbReference type="EC" id="1.5.1.7" evidence="3"/>
<comment type="catalytic activity">
    <reaction evidence="9">
        <text>L-saccharopine + NAD(+) + H2O = L-lysine + 2-oxoglutarate + NADH + H(+)</text>
        <dbReference type="Rhea" id="RHEA:12440"/>
        <dbReference type="ChEBI" id="CHEBI:15377"/>
        <dbReference type="ChEBI" id="CHEBI:15378"/>
        <dbReference type="ChEBI" id="CHEBI:16810"/>
        <dbReference type="ChEBI" id="CHEBI:32551"/>
        <dbReference type="ChEBI" id="CHEBI:57540"/>
        <dbReference type="ChEBI" id="CHEBI:57945"/>
        <dbReference type="ChEBI" id="CHEBI:57951"/>
        <dbReference type="EC" id="1.5.1.7"/>
    </reaction>
</comment>
<keyword evidence="15" id="KW-1185">Reference proteome</keyword>
<evidence type="ECO:0000256" key="6">
    <source>
        <dbReference type="ARBA" id="ARBA00023002"/>
    </source>
</evidence>
<evidence type="ECO:0000256" key="10">
    <source>
        <dbReference type="PIRSR" id="PIRSR018250-1"/>
    </source>
</evidence>
<feature type="domain" description="Alanine dehydrogenase/pyridine nucleotide transhydrogenase NAD(H)-binding" evidence="12">
    <location>
        <begin position="166"/>
        <end position="339"/>
    </location>
</feature>
<feature type="binding site" evidence="11">
    <location>
        <begin position="187"/>
        <end position="188"/>
    </location>
    <ligand>
        <name>NAD(+)</name>
        <dbReference type="ChEBI" id="CHEBI:57540"/>
    </ligand>
</feature>
<comment type="subunit">
    <text evidence="2">Monomer.</text>
</comment>
<keyword evidence="5" id="KW-0028">Amino-acid biosynthesis</keyword>
<evidence type="ECO:0000256" key="7">
    <source>
        <dbReference type="ARBA" id="ARBA00023157"/>
    </source>
</evidence>
<feature type="binding site" evidence="11">
    <location>
        <position position="124"/>
    </location>
    <ligand>
        <name>NAD(+)</name>
        <dbReference type="ChEBI" id="CHEBI:57540"/>
    </ligand>
</feature>
<dbReference type="InterPro" id="IPR027281">
    <property type="entry name" value="Lys1"/>
</dbReference>
<proteinExistence type="predicted"/>
<keyword evidence="11" id="KW-0520">NAD</keyword>
<evidence type="ECO:0000256" key="2">
    <source>
        <dbReference type="ARBA" id="ARBA00011245"/>
    </source>
</evidence>
<dbReference type="PANTHER" id="PTHR11133:SF22">
    <property type="entry name" value="ALPHA-AMINOADIPIC SEMIALDEHYDE SYNTHASE, MITOCHONDRIAL"/>
    <property type="match status" value="1"/>
</dbReference>
<dbReference type="OrthoDB" id="1141481at2"/>
<dbReference type="Pfam" id="PF05222">
    <property type="entry name" value="AlaDh_PNT_N"/>
    <property type="match status" value="1"/>
</dbReference>
<dbReference type="CDD" id="cd05199">
    <property type="entry name" value="SDH_like"/>
    <property type="match status" value="1"/>
</dbReference>
<evidence type="ECO:0000256" key="8">
    <source>
        <dbReference type="ARBA" id="ARBA00033228"/>
    </source>
</evidence>
<dbReference type="PANTHER" id="PTHR11133">
    <property type="entry name" value="SACCHAROPINE DEHYDROGENASE"/>
    <property type="match status" value="1"/>
</dbReference>
<evidence type="ECO:0000256" key="1">
    <source>
        <dbReference type="ARBA" id="ARBA00004884"/>
    </source>
</evidence>
<dbReference type="Proteomes" id="UP000321168">
    <property type="component" value="Unassembled WGS sequence"/>
</dbReference>
<evidence type="ECO:0000313" key="14">
    <source>
        <dbReference type="EMBL" id="TXC78538.1"/>
    </source>
</evidence>
<feature type="domain" description="Alanine dehydrogenase/pyridine nucleotide transhydrogenase N-terminal" evidence="13">
    <location>
        <begin position="4"/>
        <end position="136"/>
    </location>
</feature>
<feature type="active site" description="Proton acceptor" evidence="10">
    <location>
        <position position="72"/>
    </location>
</feature>
<reference evidence="14 15" key="1">
    <citation type="submission" date="2019-08" db="EMBL/GenBank/DDBJ databases">
        <title>Genome of Luteibaculum oceani JCM 18817.</title>
        <authorList>
            <person name="Bowman J.P."/>
        </authorList>
    </citation>
    <scope>NUCLEOTIDE SEQUENCE [LARGE SCALE GENOMIC DNA]</scope>
    <source>
        <strain evidence="14 15">JCM 18817</strain>
    </source>
</reference>
<organism evidence="14 15">
    <name type="scientific">Luteibaculum oceani</name>
    <dbReference type="NCBI Taxonomy" id="1294296"/>
    <lineage>
        <taxon>Bacteria</taxon>
        <taxon>Pseudomonadati</taxon>
        <taxon>Bacteroidota</taxon>
        <taxon>Flavobacteriia</taxon>
        <taxon>Flavobacteriales</taxon>
        <taxon>Luteibaculaceae</taxon>
        <taxon>Luteibaculum</taxon>
    </lineage>
</organism>